<name>A0A222Z2Q7_9CAUD</name>
<evidence type="ECO:0000313" key="1">
    <source>
        <dbReference type="EMBL" id="ASR78086.1"/>
    </source>
</evidence>
<reference evidence="1 2" key="1">
    <citation type="submission" date="2017-06" db="EMBL/GenBank/DDBJ databases">
        <authorList>
            <person name="Adair T.L."/>
            <person name="Chang J.P."/>
            <person name="Chiang A."/>
            <person name="Driver Y.D."/>
            <person name="Guynup T.A."/>
            <person name="Hanson B.S."/>
            <person name="Hastings J.L."/>
            <person name="Heimbuch M.D."/>
            <person name="Heller G.S."/>
            <person name="Kim M.J."/>
            <person name="Kowalski T.M."/>
            <person name="Lucas L."/>
            <person name="Mcmillin K.J."/>
            <person name="Mullen W.G."/>
            <person name="Peckinpah A.G."/>
            <person name="Reyes A."/>
            <person name="Sauser-Rojo S.L."/>
            <person name="Schmidt K.I."/>
            <person name="Scott K.A."/>
            <person name="Tateossian T.S."/>
            <person name="Willenborg H.M."/>
            <person name="Wilson K.M."/>
            <person name="Wong W.C."/>
            <person name="Wyatt K.R."/>
            <person name="Young A."/>
            <person name="Klyczek K."/>
            <person name="Garlena R.A."/>
            <person name="Russell D.A."/>
            <person name="Pope W.H."/>
            <person name="Jacobs-Sera D."/>
            <person name="Hendrix R.W."/>
            <person name="Hatfull G.F."/>
        </authorList>
    </citation>
    <scope>NUCLEOTIDE SEQUENCE [LARGE SCALE GENOMIC DNA]</scope>
</reference>
<dbReference type="Proteomes" id="UP000224213">
    <property type="component" value="Segment"/>
</dbReference>
<protein>
    <submittedName>
        <fullName evidence="1">Uncharacterized protein</fullName>
    </submittedName>
</protein>
<evidence type="ECO:0000313" key="2">
    <source>
        <dbReference type="Proteomes" id="UP000224213"/>
    </source>
</evidence>
<proteinExistence type="predicted"/>
<dbReference type="EMBL" id="MF377441">
    <property type="protein sequence ID" value="ASR78086.1"/>
    <property type="molecule type" value="Genomic_DNA"/>
</dbReference>
<organism evidence="1 2">
    <name type="scientific">Arthrobacter phage Timinator</name>
    <dbReference type="NCBI Taxonomy" id="2024006"/>
    <lineage>
        <taxon>Viruses</taxon>
        <taxon>Duplodnaviria</taxon>
        <taxon>Heunggongvirae</taxon>
        <taxon>Uroviricota</taxon>
        <taxon>Caudoviricetes</taxon>
        <taxon>Berryhillviridae</taxon>
        <taxon>Marthavirus</taxon>
        <taxon>Marthavirus barretlemon</taxon>
    </lineage>
</organism>
<sequence length="87" mass="10000">MRLTIKRKLTKFNDIDEQVPLPLDEALQMFYDGELINLAQKINDETLALAGLEQQTYVTIELEQTTKGDTLLVIHTDAIKHMKDDEL</sequence>
<accession>A0A222Z2Q7</accession>
<gene>
    <name evidence="1" type="ORF">SEA_TIMINATOR_57</name>
</gene>